<sequence length="89" mass="9673">MPIARPPRLTGSDHAYQHLPFGTFPDDAVALGREKPELRGIAPHLHIPQVGDAEARDLRRRNVIGRMRTTELSVSSVCGLLPASPSRAA</sequence>
<organism evidence="1 2">
    <name type="scientific">Streptomyces tunisiensis</name>
    <dbReference type="NCBI Taxonomy" id="948699"/>
    <lineage>
        <taxon>Bacteria</taxon>
        <taxon>Bacillati</taxon>
        <taxon>Actinomycetota</taxon>
        <taxon>Actinomycetes</taxon>
        <taxon>Kitasatosporales</taxon>
        <taxon>Streptomycetaceae</taxon>
        <taxon>Streptomyces</taxon>
    </lineage>
</organism>
<proteinExistence type="predicted"/>
<dbReference type="RefSeq" id="WP_196421188.1">
    <property type="nucleotide sequence ID" value="NZ_BAABBU010000038.1"/>
</dbReference>
<evidence type="ECO:0000313" key="1">
    <source>
        <dbReference type="EMBL" id="GAA4153160.1"/>
    </source>
</evidence>
<gene>
    <name evidence="1" type="ORF">GCM10022285_66530</name>
</gene>
<comment type="caution">
    <text evidence="1">The sequence shown here is derived from an EMBL/GenBank/DDBJ whole genome shotgun (WGS) entry which is preliminary data.</text>
</comment>
<evidence type="ECO:0000313" key="2">
    <source>
        <dbReference type="Proteomes" id="UP001501845"/>
    </source>
</evidence>
<protein>
    <submittedName>
        <fullName evidence="1">Uncharacterized protein</fullName>
    </submittedName>
</protein>
<name>A0ABP7ZC68_9ACTN</name>
<dbReference type="EMBL" id="BAABBU010000038">
    <property type="protein sequence ID" value="GAA4153160.1"/>
    <property type="molecule type" value="Genomic_DNA"/>
</dbReference>
<dbReference type="Proteomes" id="UP001501845">
    <property type="component" value="Unassembled WGS sequence"/>
</dbReference>
<keyword evidence="2" id="KW-1185">Reference proteome</keyword>
<reference evidence="2" key="1">
    <citation type="journal article" date="2019" name="Int. J. Syst. Evol. Microbiol.">
        <title>The Global Catalogue of Microorganisms (GCM) 10K type strain sequencing project: providing services to taxonomists for standard genome sequencing and annotation.</title>
        <authorList>
            <consortium name="The Broad Institute Genomics Platform"/>
            <consortium name="The Broad Institute Genome Sequencing Center for Infectious Disease"/>
            <person name="Wu L."/>
            <person name="Ma J."/>
        </authorList>
    </citation>
    <scope>NUCLEOTIDE SEQUENCE [LARGE SCALE GENOMIC DNA]</scope>
    <source>
        <strain evidence="2">JCM 17589</strain>
    </source>
</reference>
<accession>A0ABP7ZC68</accession>